<dbReference type="EMBL" id="JAEDAH010000046">
    <property type="protein sequence ID" value="MCA6063852.1"/>
    <property type="molecule type" value="Genomic_DNA"/>
</dbReference>
<evidence type="ECO:0000313" key="2">
    <source>
        <dbReference type="Proteomes" id="UP000714380"/>
    </source>
</evidence>
<dbReference type="Proteomes" id="UP000714380">
    <property type="component" value="Unassembled WGS sequence"/>
</dbReference>
<evidence type="ECO:0000313" key="1">
    <source>
        <dbReference type="EMBL" id="MCA6063852.1"/>
    </source>
</evidence>
<organism evidence="1 2">
    <name type="scientific">Thalassolituus marinus</name>
    <dbReference type="NCBI Taxonomy" id="671053"/>
    <lineage>
        <taxon>Bacteria</taxon>
        <taxon>Pseudomonadati</taxon>
        <taxon>Pseudomonadota</taxon>
        <taxon>Gammaproteobacteria</taxon>
        <taxon>Oceanospirillales</taxon>
        <taxon>Oceanospirillaceae</taxon>
        <taxon>Thalassolituus</taxon>
    </lineage>
</organism>
<comment type="caution">
    <text evidence="1">The sequence shown here is derived from an EMBL/GenBank/DDBJ whole genome shotgun (WGS) entry which is preliminary data.</text>
</comment>
<name>A0ABS7ZQ82_9GAMM</name>
<accession>A0ABS7ZQ82</accession>
<sequence length="38" mass="4710">MCRGSKHYPYCDGSHNPPLLRKHWLKLKQRLHQLVRRR</sequence>
<gene>
    <name evidence="1" type="ORF">I9W95_09555</name>
</gene>
<protein>
    <recommendedName>
        <fullName evidence="3">Iron-binding zinc finger CDGSH type domain-containing protein</fullName>
    </recommendedName>
</protein>
<keyword evidence="2" id="KW-1185">Reference proteome</keyword>
<dbReference type="Gene3D" id="3.40.5.90">
    <property type="entry name" value="CDGSH iron-sulfur domain, mitoNEET-type"/>
    <property type="match status" value="1"/>
</dbReference>
<dbReference type="InterPro" id="IPR042216">
    <property type="entry name" value="MitoNEET_CISD"/>
</dbReference>
<proteinExistence type="predicted"/>
<reference evidence="1 2" key="1">
    <citation type="submission" date="2020-12" db="EMBL/GenBank/DDBJ databases">
        <title>Novel Thalassolituus-related marine hydrocarbonoclastic bacteria mediated algae-derived hydrocarbons mineralization in twilight zone of the northern South China Sea.</title>
        <authorList>
            <person name="Dong C."/>
        </authorList>
    </citation>
    <scope>NUCLEOTIDE SEQUENCE [LARGE SCALE GENOMIC DNA]</scope>
    <source>
        <strain evidence="1 2">IMCC1826</strain>
    </source>
</reference>
<evidence type="ECO:0008006" key="3">
    <source>
        <dbReference type="Google" id="ProtNLM"/>
    </source>
</evidence>